<evidence type="ECO:0000256" key="1">
    <source>
        <dbReference type="ARBA" id="ARBA00004370"/>
    </source>
</evidence>
<keyword evidence="7" id="KW-1185">Reference proteome</keyword>
<evidence type="ECO:0000256" key="3">
    <source>
        <dbReference type="SAM" id="SignalP"/>
    </source>
</evidence>
<feature type="domain" description="SH3b" evidence="5">
    <location>
        <begin position="156"/>
        <end position="206"/>
    </location>
</feature>
<dbReference type="GO" id="GO:0019867">
    <property type="term" value="C:outer membrane"/>
    <property type="evidence" value="ECO:0007669"/>
    <property type="project" value="InterPro"/>
</dbReference>
<feature type="domain" description="Glycine zipper 2TM" evidence="4">
    <location>
        <begin position="37"/>
        <end position="77"/>
    </location>
</feature>
<dbReference type="PROSITE" id="PS51257">
    <property type="entry name" value="PROKAR_LIPOPROTEIN"/>
    <property type="match status" value="1"/>
</dbReference>
<evidence type="ECO:0000313" key="7">
    <source>
        <dbReference type="Proteomes" id="UP000316905"/>
    </source>
</evidence>
<proteinExistence type="predicted"/>
<dbReference type="InterPro" id="IPR008816">
    <property type="entry name" value="Gly_zipper_2TM_dom"/>
</dbReference>
<dbReference type="OrthoDB" id="6853800at2"/>
<comment type="caution">
    <text evidence="6">The sequence shown here is derived from an EMBL/GenBank/DDBJ whole genome shotgun (WGS) entry which is preliminary data.</text>
</comment>
<feature type="chain" id="PRO_5021937084" evidence="3">
    <location>
        <begin position="21"/>
        <end position="293"/>
    </location>
</feature>
<dbReference type="InterPro" id="IPR003646">
    <property type="entry name" value="SH3-like_bac-type"/>
</dbReference>
<evidence type="ECO:0000259" key="5">
    <source>
        <dbReference type="Pfam" id="PF08239"/>
    </source>
</evidence>
<protein>
    <submittedName>
        <fullName evidence="6">Glycine zipper 2TM protein</fullName>
    </submittedName>
</protein>
<dbReference type="Pfam" id="PF05433">
    <property type="entry name" value="Rick_17kDa_Anti"/>
    <property type="match status" value="1"/>
</dbReference>
<sequence length="293" mass="30528">MKPLKKFAVLGLVCTTGMGAGCTAMSQNEWLNQENVGTIIGAAAGVLVGSQIGGGNGRTAAMIAGALAGGMLGKTIGSKLDQRDRDALAAQTQSVLDTAQDGQVTTWTSTHSDAQARIVPVSTEKQERQVSIKRLPTIQAVPSMALLNKPYQAVKSANIRNAPDQSADKVGGLAVGTRFTAIGRTDNNWIMVGRKGVSVGYVYAPLVEPFKAPIAQAKPAQAPASDLDTLDVASAKQKGIDLDAIDLDATPVEEMLTAQTTCRTVNYSISSKSGNDQQSVKACQAADGAWELI</sequence>
<dbReference type="AlphaFoldDB" id="A0A562QIX7"/>
<dbReference type="PANTHER" id="PTHR35603:SF2">
    <property type="entry name" value="OUTER MEMBRANE LIPOPROTEIN"/>
    <property type="match status" value="1"/>
</dbReference>
<gene>
    <name evidence="6" type="ORF">IQ22_01085</name>
</gene>
<evidence type="ECO:0000259" key="4">
    <source>
        <dbReference type="Pfam" id="PF05433"/>
    </source>
</evidence>
<dbReference type="InterPro" id="IPR051407">
    <property type="entry name" value="Bact_OM_lipoprot/Surf_antigen"/>
</dbReference>
<accession>A0A562QIX7</accession>
<name>A0A562QIX7_9PSED</name>
<dbReference type="PANTHER" id="PTHR35603">
    <property type="match status" value="1"/>
</dbReference>
<dbReference type="Gene3D" id="2.30.30.40">
    <property type="entry name" value="SH3 Domains"/>
    <property type="match status" value="1"/>
</dbReference>
<dbReference type="Proteomes" id="UP000316905">
    <property type="component" value="Unassembled WGS sequence"/>
</dbReference>
<comment type="subcellular location">
    <subcellularLocation>
        <location evidence="1">Membrane</location>
    </subcellularLocation>
</comment>
<dbReference type="EMBL" id="VLKY01000003">
    <property type="protein sequence ID" value="TWI56633.1"/>
    <property type="molecule type" value="Genomic_DNA"/>
</dbReference>
<evidence type="ECO:0000313" key="6">
    <source>
        <dbReference type="EMBL" id="TWI56633.1"/>
    </source>
</evidence>
<organism evidence="6 7">
    <name type="scientific">Pseudomonas duriflava</name>
    <dbReference type="NCBI Taxonomy" id="459528"/>
    <lineage>
        <taxon>Bacteria</taxon>
        <taxon>Pseudomonadati</taxon>
        <taxon>Pseudomonadota</taxon>
        <taxon>Gammaproteobacteria</taxon>
        <taxon>Pseudomonadales</taxon>
        <taxon>Pseudomonadaceae</taxon>
        <taxon>Pseudomonas</taxon>
    </lineage>
</organism>
<dbReference type="RefSeq" id="WP_145139200.1">
    <property type="nucleotide sequence ID" value="NZ_VLKY01000003.1"/>
</dbReference>
<keyword evidence="2" id="KW-0472">Membrane</keyword>
<dbReference type="Pfam" id="PF08239">
    <property type="entry name" value="SH3_3"/>
    <property type="match status" value="1"/>
</dbReference>
<feature type="signal peptide" evidence="3">
    <location>
        <begin position="1"/>
        <end position="20"/>
    </location>
</feature>
<keyword evidence="3" id="KW-0732">Signal</keyword>
<reference evidence="6 7" key="1">
    <citation type="journal article" date="2015" name="Stand. Genomic Sci.">
        <title>Genomic Encyclopedia of Bacterial and Archaeal Type Strains, Phase III: the genomes of soil and plant-associated and newly described type strains.</title>
        <authorList>
            <person name="Whitman W.B."/>
            <person name="Woyke T."/>
            <person name="Klenk H.P."/>
            <person name="Zhou Y."/>
            <person name="Lilburn T.G."/>
            <person name="Beck B.J."/>
            <person name="De Vos P."/>
            <person name="Vandamme P."/>
            <person name="Eisen J.A."/>
            <person name="Garrity G."/>
            <person name="Hugenholtz P."/>
            <person name="Kyrpides N.C."/>
        </authorList>
    </citation>
    <scope>NUCLEOTIDE SEQUENCE [LARGE SCALE GENOMIC DNA]</scope>
    <source>
        <strain evidence="6 7">CGMCC 1.6858</strain>
    </source>
</reference>
<evidence type="ECO:0000256" key="2">
    <source>
        <dbReference type="ARBA" id="ARBA00023136"/>
    </source>
</evidence>